<accession>A0A7X0JVF9</accession>
<gene>
    <name evidence="1" type="ORF">HNR48_002321</name>
</gene>
<dbReference type="PROSITE" id="PS51257">
    <property type="entry name" value="PROKAR_LIPOPROTEIN"/>
    <property type="match status" value="1"/>
</dbReference>
<proteinExistence type="predicted"/>
<dbReference type="Pfam" id="PF06291">
    <property type="entry name" value="Lambda_Bor"/>
    <property type="match status" value="1"/>
</dbReference>
<evidence type="ECO:0000313" key="1">
    <source>
        <dbReference type="EMBL" id="MBB6522036.1"/>
    </source>
</evidence>
<dbReference type="AlphaFoldDB" id="A0A7X0JVF9"/>
<evidence type="ECO:0000313" key="2">
    <source>
        <dbReference type="Proteomes" id="UP000528457"/>
    </source>
</evidence>
<dbReference type="EMBL" id="JACHHT010000002">
    <property type="protein sequence ID" value="MBB6522036.1"/>
    <property type="molecule type" value="Genomic_DNA"/>
</dbReference>
<dbReference type="InterPro" id="IPR010438">
    <property type="entry name" value="Lambda_Bor"/>
</dbReference>
<name>A0A7X0JVF9_9GAMM</name>
<dbReference type="InParanoid" id="A0A7X0JVF9"/>
<dbReference type="Proteomes" id="UP000528457">
    <property type="component" value="Unassembled WGS sequence"/>
</dbReference>
<organism evidence="1 2">
    <name type="scientific">Pseudoteredinibacter isoporae</name>
    <dbReference type="NCBI Taxonomy" id="570281"/>
    <lineage>
        <taxon>Bacteria</taxon>
        <taxon>Pseudomonadati</taxon>
        <taxon>Pseudomonadota</taxon>
        <taxon>Gammaproteobacteria</taxon>
        <taxon>Cellvibrionales</taxon>
        <taxon>Cellvibrionaceae</taxon>
        <taxon>Pseudoteredinibacter</taxon>
    </lineage>
</organism>
<comment type="caution">
    <text evidence="1">The sequence shown here is derived from an EMBL/GenBank/DDBJ whole genome shotgun (WGS) entry which is preliminary data.</text>
</comment>
<sequence>MDSKTWQRTLTVFCLLALCACTSVTIRPNGGEKLHTEPSYIDSKPFYLAGLIGEHTVDINEVCDGAEIEQMQTVISGNDYVLSLLTLFIYSPRTAKVWCRYEEA</sequence>
<dbReference type="FunCoup" id="A0A7X0JVF9">
    <property type="interactions" value="4"/>
</dbReference>
<evidence type="ECO:0008006" key="3">
    <source>
        <dbReference type="Google" id="ProtNLM"/>
    </source>
</evidence>
<keyword evidence="2" id="KW-1185">Reference proteome</keyword>
<protein>
    <recommendedName>
        <fullName evidence="3">Bor protein</fullName>
    </recommendedName>
</protein>
<dbReference type="RefSeq" id="WP_166846925.1">
    <property type="nucleotide sequence ID" value="NZ_JAAONY010000002.1"/>
</dbReference>
<reference evidence="1 2" key="1">
    <citation type="submission" date="2020-08" db="EMBL/GenBank/DDBJ databases">
        <title>Genomic Encyclopedia of Type Strains, Phase IV (KMG-IV): sequencing the most valuable type-strain genomes for metagenomic binning, comparative biology and taxonomic classification.</title>
        <authorList>
            <person name="Goeker M."/>
        </authorList>
    </citation>
    <scope>NUCLEOTIDE SEQUENCE [LARGE SCALE GENOMIC DNA]</scope>
    <source>
        <strain evidence="1 2">DSM 22368</strain>
    </source>
</reference>